<organism evidence="1">
    <name type="scientific">marine metagenome</name>
    <dbReference type="NCBI Taxonomy" id="408172"/>
    <lineage>
        <taxon>unclassified sequences</taxon>
        <taxon>metagenomes</taxon>
        <taxon>ecological metagenomes</taxon>
    </lineage>
</organism>
<reference evidence="1" key="1">
    <citation type="submission" date="2018-05" db="EMBL/GenBank/DDBJ databases">
        <authorList>
            <person name="Lanie J.A."/>
            <person name="Ng W.-L."/>
            <person name="Kazmierczak K.M."/>
            <person name="Andrzejewski T.M."/>
            <person name="Davidsen T.M."/>
            <person name="Wayne K.J."/>
            <person name="Tettelin H."/>
            <person name="Glass J.I."/>
            <person name="Rusch D."/>
            <person name="Podicherti R."/>
            <person name="Tsui H.-C.T."/>
            <person name="Winkler M.E."/>
        </authorList>
    </citation>
    <scope>NUCLEOTIDE SEQUENCE</scope>
</reference>
<evidence type="ECO:0000313" key="1">
    <source>
        <dbReference type="EMBL" id="SVA67518.1"/>
    </source>
</evidence>
<proteinExistence type="predicted"/>
<protein>
    <submittedName>
        <fullName evidence="1">Uncharacterized protein</fullName>
    </submittedName>
</protein>
<name>A0A381XS21_9ZZZZ</name>
<dbReference type="EMBL" id="UINC01016167">
    <property type="protein sequence ID" value="SVA67518.1"/>
    <property type="molecule type" value="Genomic_DNA"/>
</dbReference>
<accession>A0A381XS21</accession>
<dbReference type="AlphaFoldDB" id="A0A381XS21"/>
<sequence length="89" mass="10668">MNLNPDYDETTTDNLTDYDDWGNISIIFNQKWSGQFSRTLNDFSNSNKRNQVKIPKYSTNIIWHDKQPEAKEYAPNQKFFQNLRKFMNP</sequence>
<gene>
    <name evidence="1" type="ORF">METZ01_LOCUS120372</name>
</gene>